<organism evidence="6 7">
    <name type="scientific">Biomphalaria pfeifferi</name>
    <name type="common">Bloodfluke planorb</name>
    <name type="synonym">Freshwater snail</name>
    <dbReference type="NCBI Taxonomy" id="112525"/>
    <lineage>
        <taxon>Eukaryota</taxon>
        <taxon>Metazoa</taxon>
        <taxon>Spiralia</taxon>
        <taxon>Lophotrochozoa</taxon>
        <taxon>Mollusca</taxon>
        <taxon>Gastropoda</taxon>
        <taxon>Heterobranchia</taxon>
        <taxon>Euthyneura</taxon>
        <taxon>Panpulmonata</taxon>
        <taxon>Hygrophila</taxon>
        <taxon>Lymnaeoidea</taxon>
        <taxon>Planorbidae</taxon>
        <taxon>Biomphalaria</taxon>
    </lineage>
</organism>
<reference evidence="6" key="2">
    <citation type="submission" date="2023-04" db="EMBL/GenBank/DDBJ databases">
        <authorList>
            <person name="Bu L."/>
            <person name="Lu L."/>
            <person name="Laidemitt M.R."/>
            <person name="Zhang S.M."/>
            <person name="Mutuku M."/>
            <person name="Mkoji G."/>
            <person name="Steinauer M."/>
            <person name="Loker E.S."/>
        </authorList>
    </citation>
    <scope>NUCLEOTIDE SEQUENCE</scope>
    <source>
        <strain evidence="6">KasaAsao</strain>
        <tissue evidence="6">Whole Snail</tissue>
    </source>
</reference>
<comment type="similarity">
    <text evidence="2">Belongs to the threonine aldolase family.</text>
</comment>
<dbReference type="GO" id="GO:0008732">
    <property type="term" value="F:L-allo-threonine aldolase activity"/>
    <property type="evidence" value="ECO:0007669"/>
    <property type="project" value="TreeGrafter"/>
</dbReference>
<dbReference type="CDD" id="cd06502">
    <property type="entry name" value="TA_like"/>
    <property type="match status" value="1"/>
</dbReference>
<evidence type="ECO:0000256" key="4">
    <source>
        <dbReference type="ARBA" id="ARBA00023239"/>
    </source>
</evidence>
<evidence type="ECO:0000313" key="6">
    <source>
        <dbReference type="EMBL" id="KAK0058179.1"/>
    </source>
</evidence>
<dbReference type="GO" id="GO:0006567">
    <property type="term" value="P:L-threonine catabolic process"/>
    <property type="evidence" value="ECO:0007669"/>
    <property type="project" value="TreeGrafter"/>
</dbReference>
<dbReference type="InterPro" id="IPR001597">
    <property type="entry name" value="ArAA_b-elim_lyase/Thr_aldolase"/>
</dbReference>
<evidence type="ECO:0000256" key="1">
    <source>
        <dbReference type="ARBA" id="ARBA00001933"/>
    </source>
</evidence>
<protein>
    <submittedName>
        <fullName evidence="6">Low-specificity L-threonine aldolase 2 isoform X1</fullName>
    </submittedName>
</protein>
<proteinExistence type="inferred from homology"/>
<evidence type="ECO:0000256" key="2">
    <source>
        <dbReference type="ARBA" id="ARBA00006966"/>
    </source>
</evidence>
<dbReference type="FunFam" id="3.40.640.10:FF:000030">
    <property type="entry name" value="Low-specificity L-threonine aldolase"/>
    <property type="match status" value="1"/>
</dbReference>
<dbReference type="Proteomes" id="UP001233172">
    <property type="component" value="Unassembled WGS sequence"/>
</dbReference>
<dbReference type="Gene3D" id="3.40.640.10">
    <property type="entry name" value="Type I PLP-dependent aspartate aminotransferase-like (Major domain)"/>
    <property type="match status" value="1"/>
</dbReference>
<dbReference type="SUPFAM" id="SSF53383">
    <property type="entry name" value="PLP-dependent transferases"/>
    <property type="match status" value="1"/>
</dbReference>
<dbReference type="Gene3D" id="3.90.1150.10">
    <property type="entry name" value="Aspartate Aminotransferase, domain 1"/>
    <property type="match status" value="1"/>
</dbReference>
<dbReference type="PANTHER" id="PTHR48097">
    <property type="entry name" value="L-THREONINE ALDOLASE-RELATED"/>
    <property type="match status" value="1"/>
</dbReference>
<sequence length="515" mass="56906">MKPIQELKSKFNVVLANTRTPFQNSSPNLHVVQANTRTLFKNSSLNLQVVLANTRTPFQNSSPNLHVVLANTRAPFQNSSPNLHVVLANTRAPFKNSSPNFHVVLANTRTPFKNSNLNKIIQQKVISKMITSSRILRGIFKLNARCFSSLDVNTVDLRSDTVTRPTAKMRVAMKNALVGDDVYEEDPTVKKLQEACANLLGKEASLLVPTNTMANIASVLVHCNGRFNEVILGEDSHMLMYEVSGLAQLGGIQGRSVANLPDGTLDLKAIKSRIRPMTDVHQPWTRAICLENTQNRCGGKVLTVDYVQQVQKLAKDHDLFVHLDGARLFNAAAALKVEAKDFAQHVDSVAIAFSKGLCCPIGAVMAGTKDFIAQARRTRKALGGGMRQAGVIAAPMLVALEETLPKLREDHEKAYRIAEAITAMKGNSICSVDIKGVQSNIVMIDILERACPLKFIDRMKQVTDKEKKSLGQSISVLMTLFYERKVRYVTHQDVSHEDVDKVITKLQYVIEELAS</sequence>
<comment type="cofactor">
    <cofactor evidence="1">
        <name>pyridoxal 5'-phosphate</name>
        <dbReference type="ChEBI" id="CHEBI:597326"/>
    </cofactor>
</comment>
<dbReference type="GO" id="GO:0006545">
    <property type="term" value="P:glycine biosynthetic process"/>
    <property type="evidence" value="ECO:0007669"/>
    <property type="project" value="TreeGrafter"/>
</dbReference>
<comment type="caution">
    <text evidence="6">The sequence shown here is derived from an EMBL/GenBank/DDBJ whole genome shotgun (WGS) entry which is preliminary data.</text>
</comment>
<dbReference type="InterPro" id="IPR023603">
    <property type="entry name" value="Low_specificity_L-TA-like"/>
</dbReference>
<dbReference type="AlphaFoldDB" id="A0AAD8BQZ2"/>
<accession>A0AAD8BQZ2</accession>
<dbReference type="InterPro" id="IPR015422">
    <property type="entry name" value="PyrdxlP-dep_Trfase_small"/>
</dbReference>
<keyword evidence="3" id="KW-0663">Pyridoxal phosphate</keyword>
<dbReference type="Pfam" id="PF01212">
    <property type="entry name" value="Beta_elim_lyase"/>
    <property type="match status" value="1"/>
</dbReference>
<reference evidence="6" key="1">
    <citation type="journal article" date="2023" name="PLoS Negl. Trop. Dis.">
        <title>A genome sequence for Biomphalaria pfeifferi, the major vector snail for the human-infecting parasite Schistosoma mansoni.</title>
        <authorList>
            <person name="Bu L."/>
            <person name="Lu L."/>
            <person name="Laidemitt M.R."/>
            <person name="Zhang S.M."/>
            <person name="Mutuku M."/>
            <person name="Mkoji G."/>
            <person name="Steinauer M."/>
            <person name="Loker E.S."/>
        </authorList>
    </citation>
    <scope>NUCLEOTIDE SEQUENCE</scope>
    <source>
        <strain evidence="6">KasaAsao</strain>
    </source>
</reference>
<keyword evidence="7" id="KW-1185">Reference proteome</keyword>
<dbReference type="FunFam" id="3.90.1150.10:FF:000041">
    <property type="entry name" value="Low-specificity L-threonine aldolase"/>
    <property type="match status" value="1"/>
</dbReference>
<dbReference type="EMBL" id="JASAOG010000050">
    <property type="protein sequence ID" value="KAK0058179.1"/>
    <property type="molecule type" value="Genomic_DNA"/>
</dbReference>
<dbReference type="PANTHER" id="PTHR48097:SF9">
    <property type="entry name" value="L-THREONINE ALDOLASE"/>
    <property type="match status" value="1"/>
</dbReference>
<dbReference type="GO" id="GO:0005829">
    <property type="term" value="C:cytosol"/>
    <property type="evidence" value="ECO:0007669"/>
    <property type="project" value="TreeGrafter"/>
</dbReference>
<evidence type="ECO:0000259" key="5">
    <source>
        <dbReference type="Pfam" id="PF01212"/>
    </source>
</evidence>
<evidence type="ECO:0000256" key="3">
    <source>
        <dbReference type="ARBA" id="ARBA00022898"/>
    </source>
</evidence>
<dbReference type="NCBIfam" id="NF041359">
    <property type="entry name" value="GntG_guanitoxin"/>
    <property type="match status" value="1"/>
</dbReference>
<keyword evidence="4" id="KW-0456">Lyase</keyword>
<feature type="domain" description="Aromatic amino acid beta-eliminating lyase/threonine aldolase" evidence="5">
    <location>
        <begin position="156"/>
        <end position="442"/>
    </location>
</feature>
<name>A0AAD8BQZ2_BIOPF</name>
<evidence type="ECO:0000313" key="7">
    <source>
        <dbReference type="Proteomes" id="UP001233172"/>
    </source>
</evidence>
<dbReference type="InterPro" id="IPR015421">
    <property type="entry name" value="PyrdxlP-dep_Trfase_major"/>
</dbReference>
<dbReference type="InterPro" id="IPR015424">
    <property type="entry name" value="PyrdxlP-dep_Trfase"/>
</dbReference>
<gene>
    <name evidence="6" type="ORF">Bpfe_012503</name>
</gene>